<comment type="subcellular location">
    <subcellularLocation>
        <location evidence="1">Cell membrane</location>
        <topology evidence="1">Multi-pass membrane protein</topology>
    </subcellularLocation>
</comment>
<feature type="transmembrane region" description="Helical" evidence="6">
    <location>
        <begin position="340"/>
        <end position="359"/>
    </location>
</feature>
<evidence type="ECO:0000313" key="7">
    <source>
        <dbReference type="EMBL" id="SHM86187.1"/>
    </source>
</evidence>
<dbReference type="Pfam" id="PF01943">
    <property type="entry name" value="Polysacc_synt"/>
    <property type="match status" value="1"/>
</dbReference>
<accession>A0A1M7M658</accession>
<protein>
    <submittedName>
        <fullName evidence="7">Membrane protein involved in the export of O-antigen and teichoic acid</fullName>
    </submittedName>
</protein>
<dbReference type="PANTHER" id="PTHR30250">
    <property type="entry name" value="PST FAMILY PREDICTED COLANIC ACID TRANSPORTER"/>
    <property type="match status" value="1"/>
</dbReference>
<evidence type="ECO:0000256" key="6">
    <source>
        <dbReference type="SAM" id="Phobius"/>
    </source>
</evidence>
<organism evidence="7 8">
    <name type="scientific">Chitinophaga jiangningensis</name>
    <dbReference type="NCBI Taxonomy" id="1419482"/>
    <lineage>
        <taxon>Bacteria</taxon>
        <taxon>Pseudomonadati</taxon>
        <taxon>Bacteroidota</taxon>
        <taxon>Chitinophagia</taxon>
        <taxon>Chitinophagales</taxon>
        <taxon>Chitinophagaceae</taxon>
        <taxon>Chitinophaga</taxon>
    </lineage>
</organism>
<evidence type="ECO:0000256" key="3">
    <source>
        <dbReference type="ARBA" id="ARBA00022692"/>
    </source>
</evidence>
<dbReference type="InterPro" id="IPR050833">
    <property type="entry name" value="Poly_Biosynth_Transport"/>
</dbReference>
<feature type="transmembrane region" description="Helical" evidence="6">
    <location>
        <begin position="12"/>
        <end position="33"/>
    </location>
</feature>
<dbReference type="PANTHER" id="PTHR30250:SF11">
    <property type="entry name" value="O-ANTIGEN TRANSPORTER-RELATED"/>
    <property type="match status" value="1"/>
</dbReference>
<feature type="transmembrane region" description="Helical" evidence="6">
    <location>
        <begin position="158"/>
        <end position="176"/>
    </location>
</feature>
<feature type="transmembrane region" description="Helical" evidence="6">
    <location>
        <begin position="182"/>
        <end position="201"/>
    </location>
</feature>
<feature type="transmembrane region" description="Helical" evidence="6">
    <location>
        <begin position="435"/>
        <end position="455"/>
    </location>
</feature>
<feature type="transmembrane region" description="Helical" evidence="6">
    <location>
        <begin position="371"/>
        <end position="393"/>
    </location>
</feature>
<dbReference type="AlphaFoldDB" id="A0A1M7M658"/>
<dbReference type="GO" id="GO:0005886">
    <property type="term" value="C:plasma membrane"/>
    <property type="evidence" value="ECO:0007669"/>
    <property type="project" value="UniProtKB-SubCell"/>
</dbReference>
<evidence type="ECO:0000256" key="5">
    <source>
        <dbReference type="ARBA" id="ARBA00023136"/>
    </source>
</evidence>
<evidence type="ECO:0000313" key="8">
    <source>
        <dbReference type="Proteomes" id="UP000184420"/>
    </source>
</evidence>
<dbReference type="OrthoDB" id="88014at2"/>
<keyword evidence="3 6" id="KW-0812">Transmembrane</keyword>
<feature type="transmembrane region" description="Helical" evidence="6">
    <location>
        <begin position="461"/>
        <end position="481"/>
    </location>
</feature>
<feature type="transmembrane region" description="Helical" evidence="6">
    <location>
        <begin position="39"/>
        <end position="61"/>
    </location>
</feature>
<keyword evidence="4 6" id="KW-1133">Transmembrane helix</keyword>
<evidence type="ECO:0000256" key="1">
    <source>
        <dbReference type="ARBA" id="ARBA00004651"/>
    </source>
</evidence>
<evidence type="ECO:0000256" key="2">
    <source>
        <dbReference type="ARBA" id="ARBA00022475"/>
    </source>
</evidence>
<proteinExistence type="predicted"/>
<dbReference type="EMBL" id="FRBL01000012">
    <property type="protein sequence ID" value="SHM86187.1"/>
    <property type="molecule type" value="Genomic_DNA"/>
</dbReference>
<keyword evidence="5 6" id="KW-0472">Membrane</keyword>
<keyword evidence="8" id="KW-1185">Reference proteome</keyword>
<gene>
    <name evidence="7" type="ORF">SAMN05444266_11290</name>
</gene>
<dbReference type="Proteomes" id="UP000184420">
    <property type="component" value="Unassembled WGS sequence"/>
</dbReference>
<feature type="transmembrane region" description="Helical" evidence="6">
    <location>
        <begin position="222"/>
        <end position="240"/>
    </location>
</feature>
<feature type="transmembrane region" description="Helical" evidence="6">
    <location>
        <begin position="82"/>
        <end position="104"/>
    </location>
</feature>
<dbReference type="InterPro" id="IPR002797">
    <property type="entry name" value="Polysacc_synth"/>
</dbReference>
<name>A0A1M7M658_9BACT</name>
<dbReference type="RefSeq" id="WP_073087089.1">
    <property type="nucleotide sequence ID" value="NZ_FRBL01000012.1"/>
</dbReference>
<sequence length="500" mass="56272">MGIVRKQSLYSSISIYIGFAFGAFNQLVLFPRLLNAEQYGLKGVLIDVATLMATVASLGAVPAINKFFPFYKDYLTRKNNDLPFITSIVAAIGFLLFLVFAWLFKGLIIQKFSGNSMLFVDYFYIVYPLTFFIMVFNLLEAFAWGLKKTIASNFLKENLLRVATTVILIIYAVGSFSFSTFMWLFCLPYALIAVLLWWVIYRTKELKTVPQLSSVTRRMSKRILIFSGYVFSANVFSLIARTNDLLIMSSVIGLEAAGVYSIATFVASLIEVPQRSMYSITTPILSQAWKDRDMSKIQSLYSKSSITLIILGLGIFGVIWCSQHNLVLFLNHFLNPQQQSIIPQIILVLCIAKLIDLVTGVNNIVIQTSNFWRFDFISAISFVLVSIVLTYILQKKMGIVGAAYATLIGVSLNNLVRFAFIWIKFGMQPLSYKTGITLLLGAACIGITLQIPFAWNLYADTIIRSIVFVVLYVPAVIGLKLSEDINGMWTMVYEKIRKKS</sequence>
<feature type="transmembrane region" description="Helical" evidence="6">
    <location>
        <begin position="399"/>
        <end position="423"/>
    </location>
</feature>
<reference evidence="7 8" key="1">
    <citation type="submission" date="2016-11" db="EMBL/GenBank/DDBJ databases">
        <authorList>
            <person name="Jaros S."/>
            <person name="Januszkiewicz K."/>
            <person name="Wedrychowicz H."/>
        </authorList>
    </citation>
    <scope>NUCLEOTIDE SEQUENCE [LARGE SCALE GENOMIC DNA]</scope>
    <source>
        <strain evidence="7 8">DSM 27406</strain>
    </source>
</reference>
<feature type="transmembrane region" description="Helical" evidence="6">
    <location>
        <begin position="124"/>
        <end position="146"/>
    </location>
</feature>
<evidence type="ECO:0000256" key="4">
    <source>
        <dbReference type="ARBA" id="ARBA00022989"/>
    </source>
</evidence>
<feature type="transmembrane region" description="Helical" evidence="6">
    <location>
        <begin position="300"/>
        <end position="320"/>
    </location>
</feature>
<keyword evidence="2" id="KW-1003">Cell membrane</keyword>
<feature type="transmembrane region" description="Helical" evidence="6">
    <location>
        <begin position="246"/>
        <end position="270"/>
    </location>
</feature>
<dbReference type="STRING" id="1419482.SAMN05444266_11290"/>